<accession>A0A2W1E550</accession>
<dbReference type="OrthoDB" id="4357148at2759"/>
<sequence>MSSNDIPSGDVVDNDYTSRTGQSQIPVQKDEAPVESTEYDNGGDSDKQLERDEKDAIDSSNIIEERTRGATKTSGTYREPGDEEGLGAAADGSDGTSSVR</sequence>
<dbReference type="OMA" id="MDNDYKS"/>
<organism evidence="2 3">
    <name type="scientific">Pyrenophora tritici-repentis</name>
    <dbReference type="NCBI Taxonomy" id="45151"/>
    <lineage>
        <taxon>Eukaryota</taxon>
        <taxon>Fungi</taxon>
        <taxon>Dikarya</taxon>
        <taxon>Ascomycota</taxon>
        <taxon>Pezizomycotina</taxon>
        <taxon>Dothideomycetes</taxon>
        <taxon>Pleosporomycetidae</taxon>
        <taxon>Pleosporales</taxon>
        <taxon>Pleosporineae</taxon>
        <taxon>Pleosporaceae</taxon>
        <taxon>Pyrenophora</taxon>
    </lineage>
</organism>
<feature type="compositionally biased region" description="Low complexity" evidence="1">
    <location>
        <begin position="86"/>
        <end position="100"/>
    </location>
</feature>
<dbReference type="EMBL" id="NQIK02000009">
    <property type="protein sequence ID" value="KAF7566612.1"/>
    <property type="molecule type" value="Genomic_DNA"/>
</dbReference>
<reference evidence="2" key="1">
    <citation type="journal article" date="2018" name="BMC Genomics">
        <title>Comparative genomics of the wheat fungal pathogen Pyrenophora tritici-repentis reveals chromosomal variations and genome plasticity.</title>
        <authorList>
            <person name="Moolhuijzen P."/>
            <person name="See P.T."/>
            <person name="Hane J.K."/>
            <person name="Shi G."/>
            <person name="Liu Z."/>
            <person name="Oliver R.P."/>
            <person name="Moffat C.S."/>
        </authorList>
    </citation>
    <scope>NUCLEOTIDE SEQUENCE [LARGE SCALE GENOMIC DNA]</scope>
    <source>
        <strain evidence="2">M4</strain>
    </source>
</reference>
<dbReference type="AlphaFoldDB" id="A0A2W1E550"/>
<dbReference type="KEGG" id="ptrr:6346587"/>
<evidence type="ECO:0000313" key="3">
    <source>
        <dbReference type="Proteomes" id="UP000245464"/>
    </source>
</evidence>
<feature type="compositionally biased region" description="Polar residues" evidence="1">
    <location>
        <begin position="15"/>
        <end position="26"/>
    </location>
</feature>
<evidence type="ECO:0000313" key="2">
    <source>
        <dbReference type="EMBL" id="KAF7566612.1"/>
    </source>
</evidence>
<name>A0A2W1E550_9PLEO</name>
<dbReference type="RefSeq" id="XP_001938638.1">
    <property type="nucleotide sequence ID" value="XM_001938603.2"/>
</dbReference>
<proteinExistence type="predicted"/>
<evidence type="ECO:0000256" key="1">
    <source>
        <dbReference type="SAM" id="MobiDB-lite"/>
    </source>
</evidence>
<gene>
    <name evidence="2" type="ORF">PtrM4_149320</name>
</gene>
<dbReference type="GeneID" id="6346587"/>
<comment type="caution">
    <text evidence="2">The sequence shown here is derived from an EMBL/GenBank/DDBJ whole genome shotgun (WGS) entry which is preliminary data.</text>
</comment>
<feature type="region of interest" description="Disordered" evidence="1">
    <location>
        <begin position="1"/>
        <end position="100"/>
    </location>
</feature>
<feature type="compositionally biased region" description="Basic and acidic residues" evidence="1">
    <location>
        <begin position="44"/>
        <end position="68"/>
    </location>
</feature>
<dbReference type="Proteomes" id="UP000245464">
    <property type="component" value="Chromosome 9"/>
</dbReference>
<protein>
    <submittedName>
        <fullName evidence="2">Uncharacterized protein</fullName>
    </submittedName>
</protein>